<dbReference type="OrthoDB" id="9787096at2"/>
<comment type="cofactor">
    <cofactor evidence="1 8 9">
        <name>pyridoxal 5'-phosphate</name>
        <dbReference type="ChEBI" id="CHEBI:597326"/>
    </cofactor>
</comment>
<reference evidence="11" key="1">
    <citation type="submission" date="2016-12" db="EMBL/GenBank/DDBJ databases">
        <title>Comparative genomics of four Isosphaeraceae planctomycetes: a common pool of plasmids and glycoside hydrolase genes.</title>
        <authorList>
            <person name="Ivanova A."/>
        </authorList>
    </citation>
    <scope>NUCLEOTIDE SEQUENCE [LARGE SCALE GENOMIC DNA]</scope>
    <source>
        <strain evidence="11">PX4</strain>
    </source>
</reference>
<organism evidence="10 11">
    <name type="scientific">Paludisphaera borealis</name>
    <dbReference type="NCBI Taxonomy" id="1387353"/>
    <lineage>
        <taxon>Bacteria</taxon>
        <taxon>Pseudomonadati</taxon>
        <taxon>Planctomycetota</taxon>
        <taxon>Planctomycetia</taxon>
        <taxon>Isosphaerales</taxon>
        <taxon>Isosphaeraceae</taxon>
        <taxon>Paludisphaera</taxon>
    </lineage>
</organism>
<dbReference type="GO" id="GO:0001717">
    <property type="term" value="P:conversion of seryl-tRNAsec to selenocys-tRNAsec"/>
    <property type="evidence" value="ECO:0007669"/>
    <property type="project" value="UniProtKB-UniRule"/>
</dbReference>
<comment type="subcellular location">
    <subcellularLocation>
        <location evidence="8">Cytoplasm</location>
    </subcellularLocation>
</comment>
<sequence length="457" mass="48187">MNDALCDESRLIKGPRSLPPVNAVLDAVRAALAEARAALLEGRGAATDPDALARRALVLIDRRESDPGRLRPVLNATGIVLHTGLGRAPWAEEAVERASAVARGFCNLEFELEEGERGRRTSGVVPLIRELTGAEAATVVNNNAAATVLALRALAAGREVVVSRGELIEIGGGFRLPEVFEVSGARLREVGTTNKTRLDDYRRALGPNTAALLRVHPSNYRIVGFTEQAPLPDLARLAHDHGLWMIDDIGSGTLAPGLPSGVDGEPTAAEGIAAGADVVLFSGDKLLGGPQCGVLAGAAPAIRRIEADPMMRALRVDKTTLAALEATLQLVRDGRGPDRLPVWRMIAAPLEELAARAEGLARAFRDLGLNASVVAAESQIGGGSAPVRPIPTRAVRVDPPFPPPHETERAWARALRLGGPPVVARIQAGAVLFDPRTLAVTDEPPLIEAVRIIGKID</sequence>
<dbReference type="Proteomes" id="UP000186309">
    <property type="component" value="Chromosome"/>
</dbReference>
<dbReference type="GO" id="GO:0001514">
    <property type="term" value="P:selenocysteine incorporation"/>
    <property type="evidence" value="ECO:0007669"/>
    <property type="project" value="UniProtKB-UniRule"/>
</dbReference>
<keyword evidence="6 8" id="KW-0711">Selenium</keyword>
<comment type="pathway">
    <text evidence="8">Aminoacyl-tRNA biosynthesis; selenocysteinyl-tRNA(Sec) biosynthesis; selenocysteinyl-tRNA(Sec) from L-seryl-tRNA(Sec) (bacterial route): step 1/1.</text>
</comment>
<evidence type="ECO:0000313" key="11">
    <source>
        <dbReference type="Proteomes" id="UP000186309"/>
    </source>
</evidence>
<comment type="catalytic activity">
    <reaction evidence="8">
        <text>L-seryl-tRNA(Sec) + selenophosphate + H(+) = L-selenocysteinyl-tRNA(Sec) + phosphate</text>
        <dbReference type="Rhea" id="RHEA:22728"/>
        <dbReference type="Rhea" id="RHEA-COMP:9742"/>
        <dbReference type="Rhea" id="RHEA-COMP:9743"/>
        <dbReference type="ChEBI" id="CHEBI:15378"/>
        <dbReference type="ChEBI" id="CHEBI:16144"/>
        <dbReference type="ChEBI" id="CHEBI:43474"/>
        <dbReference type="ChEBI" id="CHEBI:78533"/>
        <dbReference type="ChEBI" id="CHEBI:78573"/>
        <dbReference type="EC" id="2.9.1.1"/>
    </reaction>
</comment>
<protein>
    <recommendedName>
        <fullName evidence="8">L-seryl-tRNA(Sec) selenium transferase</fullName>
        <ecNumber evidence="8">2.9.1.1</ecNumber>
    </recommendedName>
    <alternativeName>
        <fullName evidence="8">Selenocysteine synthase</fullName>
        <shortName evidence="8">Sec synthase</shortName>
    </alternativeName>
    <alternativeName>
        <fullName evidence="8">Selenocysteinyl-tRNA(Sec) synthase</fullName>
    </alternativeName>
</protein>
<dbReference type="GO" id="GO:0005737">
    <property type="term" value="C:cytoplasm"/>
    <property type="evidence" value="ECO:0007669"/>
    <property type="project" value="UniProtKB-SubCell"/>
</dbReference>
<evidence type="ECO:0000256" key="3">
    <source>
        <dbReference type="ARBA" id="ARBA00022679"/>
    </source>
</evidence>
<dbReference type="NCBIfam" id="TIGR00474">
    <property type="entry name" value="selA"/>
    <property type="match status" value="1"/>
</dbReference>
<dbReference type="InterPro" id="IPR015424">
    <property type="entry name" value="PyrdxlP-dep_Trfase"/>
</dbReference>
<dbReference type="Pfam" id="PF03841">
    <property type="entry name" value="SelA"/>
    <property type="match status" value="1"/>
</dbReference>
<dbReference type="Gene3D" id="3.40.640.10">
    <property type="entry name" value="Type I PLP-dependent aspartate aminotransferase-like (Major domain)"/>
    <property type="match status" value="1"/>
</dbReference>
<evidence type="ECO:0000256" key="4">
    <source>
        <dbReference type="ARBA" id="ARBA00022898"/>
    </source>
</evidence>
<evidence type="ECO:0000256" key="1">
    <source>
        <dbReference type="ARBA" id="ARBA00001933"/>
    </source>
</evidence>
<name>A0A1U7CRZ0_9BACT</name>
<dbReference type="GO" id="GO:0004125">
    <property type="term" value="F:L-seryl-tRNA(Sec) selenium transferase activity"/>
    <property type="evidence" value="ECO:0007669"/>
    <property type="project" value="UniProtKB-UniRule"/>
</dbReference>
<keyword evidence="2 8" id="KW-0963">Cytoplasm</keyword>
<dbReference type="InterPro" id="IPR004534">
    <property type="entry name" value="SelA_trans"/>
</dbReference>
<dbReference type="SUPFAM" id="SSF53383">
    <property type="entry name" value="PLP-dependent transferases"/>
    <property type="match status" value="1"/>
</dbReference>
<accession>A0A1U7CRZ0</accession>
<dbReference type="EMBL" id="CP019082">
    <property type="protein sequence ID" value="APW61643.1"/>
    <property type="molecule type" value="Genomic_DNA"/>
</dbReference>
<dbReference type="HAMAP" id="MF_00423">
    <property type="entry name" value="SelA"/>
    <property type="match status" value="1"/>
</dbReference>
<evidence type="ECO:0000256" key="5">
    <source>
        <dbReference type="ARBA" id="ARBA00022917"/>
    </source>
</evidence>
<dbReference type="InterPro" id="IPR018319">
    <property type="entry name" value="SelA-like"/>
</dbReference>
<keyword evidence="5 8" id="KW-0648">Protein biosynthesis</keyword>
<dbReference type="STRING" id="1387353.BSF38_03168"/>
<dbReference type="EC" id="2.9.1.1" evidence="8"/>
<dbReference type="AlphaFoldDB" id="A0A1U7CRZ0"/>
<dbReference type="KEGG" id="pbor:BSF38_03168"/>
<dbReference type="InterPro" id="IPR015421">
    <property type="entry name" value="PyrdxlP-dep_Trfase_major"/>
</dbReference>
<dbReference type="Gene3D" id="3.90.1150.180">
    <property type="match status" value="1"/>
</dbReference>
<proteinExistence type="inferred from homology"/>
<feature type="modified residue" description="N6-(pyridoxal phosphate)lysine" evidence="8 9">
    <location>
        <position position="285"/>
    </location>
</feature>
<dbReference type="PANTHER" id="PTHR32328">
    <property type="entry name" value="L-SERYL-TRNA(SEC) SELENIUM TRANSFERASE"/>
    <property type="match status" value="1"/>
</dbReference>
<gene>
    <name evidence="8 10" type="primary">selA</name>
    <name evidence="10" type="ORF">BSF38_03168</name>
</gene>
<dbReference type="PANTHER" id="PTHR32328:SF0">
    <property type="entry name" value="L-SERYL-TRNA(SEC) SELENIUM TRANSFERASE"/>
    <property type="match status" value="1"/>
</dbReference>
<evidence type="ECO:0000256" key="6">
    <source>
        <dbReference type="ARBA" id="ARBA00023266"/>
    </source>
</evidence>
<dbReference type="UniPathway" id="UPA00906">
    <property type="reaction ID" value="UER00896"/>
</dbReference>
<keyword evidence="11" id="KW-1185">Reference proteome</keyword>
<comment type="function">
    <text evidence="8">Converts seryl-tRNA(Sec) to selenocysteinyl-tRNA(Sec) required for selenoprotein biosynthesis.</text>
</comment>
<evidence type="ECO:0000256" key="8">
    <source>
        <dbReference type="HAMAP-Rule" id="MF_00423"/>
    </source>
</evidence>
<comment type="similarity">
    <text evidence="7 8">Belongs to the SelA family.</text>
</comment>
<evidence type="ECO:0000256" key="9">
    <source>
        <dbReference type="PIRSR" id="PIRSR618319-50"/>
    </source>
</evidence>
<evidence type="ECO:0000256" key="2">
    <source>
        <dbReference type="ARBA" id="ARBA00022490"/>
    </source>
</evidence>
<keyword evidence="4 8" id="KW-0663">Pyridoxal phosphate</keyword>
<evidence type="ECO:0000313" key="10">
    <source>
        <dbReference type="EMBL" id="APW61643.1"/>
    </source>
</evidence>
<keyword evidence="3 8" id="KW-0808">Transferase</keyword>
<evidence type="ECO:0000256" key="7">
    <source>
        <dbReference type="ARBA" id="ARBA00044507"/>
    </source>
</evidence>